<dbReference type="InParanoid" id="A2EX53"/>
<dbReference type="AlphaFoldDB" id="A2EX53"/>
<name>A2EX53_TRIV3</name>
<dbReference type="Proteomes" id="UP000001542">
    <property type="component" value="Unassembled WGS sequence"/>
</dbReference>
<accession>A2EX53</accession>
<dbReference type="KEGG" id="tva:4760613"/>
<gene>
    <name evidence="1" type="ORF">TVAG_370010</name>
</gene>
<evidence type="ECO:0000313" key="2">
    <source>
        <dbReference type="Proteomes" id="UP000001542"/>
    </source>
</evidence>
<proteinExistence type="predicted"/>
<dbReference type="VEuPathDB" id="TrichDB:TVAG_370010"/>
<keyword evidence="2" id="KW-1185">Reference proteome</keyword>
<sequence length="201" mass="23633">MFSFLISRALSRSEKECLTFKNDSAKSWSVYQAEITENSINFKEDGTAEYNSQRYRKKWSLNLCGNITNSTFVFLYDEAKEYGEQNYINVEYMTRNSKARYSIYKNGKTVAQRQVTVYTKDQLCFSAIYGRGYIGIFAMPHLENKEPILLLPYTMPREHKLQYLSHEPSNITNICINDFFGDDRVDIDYDPNWKTNINNFL</sequence>
<dbReference type="EMBL" id="DS113525">
    <property type="protein sequence ID" value="EAY02773.1"/>
    <property type="molecule type" value="Genomic_DNA"/>
</dbReference>
<reference evidence="1" key="2">
    <citation type="journal article" date="2007" name="Science">
        <title>Draft genome sequence of the sexually transmitted pathogen Trichomonas vaginalis.</title>
        <authorList>
            <person name="Carlton J.M."/>
            <person name="Hirt R.P."/>
            <person name="Silva J.C."/>
            <person name="Delcher A.L."/>
            <person name="Schatz M."/>
            <person name="Zhao Q."/>
            <person name="Wortman J.R."/>
            <person name="Bidwell S.L."/>
            <person name="Alsmark U.C.M."/>
            <person name="Besteiro S."/>
            <person name="Sicheritz-Ponten T."/>
            <person name="Noel C.J."/>
            <person name="Dacks J.B."/>
            <person name="Foster P.G."/>
            <person name="Simillion C."/>
            <person name="Van de Peer Y."/>
            <person name="Miranda-Saavedra D."/>
            <person name="Barton G.J."/>
            <person name="Westrop G.D."/>
            <person name="Mueller S."/>
            <person name="Dessi D."/>
            <person name="Fiori P.L."/>
            <person name="Ren Q."/>
            <person name="Paulsen I."/>
            <person name="Zhang H."/>
            <person name="Bastida-Corcuera F.D."/>
            <person name="Simoes-Barbosa A."/>
            <person name="Brown M.T."/>
            <person name="Hayes R.D."/>
            <person name="Mukherjee M."/>
            <person name="Okumura C.Y."/>
            <person name="Schneider R."/>
            <person name="Smith A.J."/>
            <person name="Vanacova S."/>
            <person name="Villalvazo M."/>
            <person name="Haas B.J."/>
            <person name="Pertea M."/>
            <person name="Feldblyum T.V."/>
            <person name="Utterback T.R."/>
            <person name="Shu C.L."/>
            <person name="Osoegawa K."/>
            <person name="de Jong P.J."/>
            <person name="Hrdy I."/>
            <person name="Horvathova L."/>
            <person name="Zubacova Z."/>
            <person name="Dolezal P."/>
            <person name="Malik S.B."/>
            <person name="Logsdon J.M. Jr."/>
            <person name="Henze K."/>
            <person name="Gupta A."/>
            <person name="Wang C.C."/>
            <person name="Dunne R.L."/>
            <person name="Upcroft J.A."/>
            <person name="Upcroft P."/>
            <person name="White O."/>
            <person name="Salzberg S.L."/>
            <person name="Tang P."/>
            <person name="Chiu C.-H."/>
            <person name="Lee Y.-S."/>
            <person name="Embley T.M."/>
            <person name="Coombs G.H."/>
            <person name="Mottram J.C."/>
            <person name="Tachezy J."/>
            <person name="Fraser-Liggett C.M."/>
            <person name="Johnson P.J."/>
        </authorList>
    </citation>
    <scope>NUCLEOTIDE SEQUENCE [LARGE SCALE GENOMIC DNA]</scope>
    <source>
        <strain evidence="1">G3</strain>
    </source>
</reference>
<organism evidence="1 2">
    <name type="scientific">Trichomonas vaginalis (strain ATCC PRA-98 / G3)</name>
    <dbReference type="NCBI Taxonomy" id="412133"/>
    <lineage>
        <taxon>Eukaryota</taxon>
        <taxon>Metamonada</taxon>
        <taxon>Parabasalia</taxon>
        <taxon>Trichomonadida</taxon>
        <taxon>Trichomonadidae</taxon>
        <taxon>Trichomonas</taxon>
    </lineage>
</organism>
<dbReference type="RefSeq" id="XP_001314996.1">
    <property type="nucleotide sequence ID" value="XM_001314961.1"/>
</dbReference>
<evidence type="ECO:0000313" key="1">
    <source>
        <dbReference type="EMBL" id="EAY02773.1"/>
    </source>
</evidence>
<dbReference type="VEuPathDB" id="TrichDB:TVAGG3_0860090"/>
<reference evidence="1" key="1">
    <citation type="submission" date="2006-10" db="EMBL/GenBank/DDBJ databases">
        <authorList>
            <person name="Amadeo P."/>
            <person name="Zhao Q."/>
            <person name="Wortman J."/>
            <person name="Fraser-Liggett C."/>
            <person name="Carlton J."/>
        </authorList>
    </citation>
    <scope>NUCLEOTIDE SEQUENCE</scope>
    <source>
        <strain evidence="1">G3</strain>
    </source>
</reference>
<protein>
    <submittedName>
        <fullName evidence="1">Uncharacterized protein</fullName>
    </submittedName>
</protein>